<evidence type="ECO:0000256" key="1">
    <source>
        <dbReference type="ARBA" id="ARBA00002732"/>
    </source>
</evidence>
<evidence type="ECO:0000256" key="3">
    <source>
        <dbReference type="ARBA" id="ARBA00009274"/>
    </source>
</evidence>
<evidence type="ECO:0000256" key="13">
    <source>
        <dbReference type="SAM" id="Phobius"/>
    </source>
</evidence>
<evidence type="ECO:0000256" key="12">
    <source>
        <dbReference type="ARBA" id="ARBA00023316"/>
    </source>
</evidence>
<dbReference type="FunCoup" id="G8YLS8">
    <property type="interactions" value="106"/>
</dbReference>
<feature type="transmembrane region" description="Helical" evidence="13">
    <location>
        <begin position="114"/>
        <end position="140"/>
    </location>
</feature>
<name>G8YLS8_PICSO</name>
<evidence type="ECO:0000313" key="14">
    <source>
        <dbReference type="EMBL" id="CCE89012.1"/>
    </source>
</evidence>
<dbReference type="GO" id="GO:0006457">
    <property type="term" value="P:protein folding"/>
    <property type="evidence" value="ECO:0007669"/>
    <property type="project" value="TreeGrafter"/>
</dbReference>
<comment type="similarity">
    <text evidence="3">Belongs to the CHS7 family.</text>
</comment>
<feature type="transmembrane region" description="Helical" evidence="13">
    <location>
        <begin position="253"/>
        <end position="274"/>
    </location>
</feature>
<comment type="function">
    <text evidence="1">Chaperone required for the export of the chitin synthase CHS3 from the endoplasmic reticulum.</text>
</comment>
<dbReference type="OMA" id="TVWEVKD"/>
<evidence type="ECO:0000256" key="11">
    <source>
        <dbReference type="ARBA" id="ARBA00023136"/>
    </source>
</evidence>
<feature type="transmembrane region" description="Helical" evidence="13">
    <location>
        <begin position="193"/>
        <end position="214"/>
    </location>
</feature>
<dbReference type="PANTHER" id="PTHR35329">
    <property type="entry name" value="CHITIN SYNTHASE EXPORT CHAPERONE"/>
    <property type="match status" value="1"/>
</dbReference>
<evidence type="ECO:0000256" key="7">
    <source>
        <dbReference type="ARBA" id="ARBA00022692"/>
    </source>
</evidence>
<dbReference type="GO" id="GO:0051082">
    <property type="term" value="F:unfolded protein binding"/>
    <property type="evidence" value="ECO:0007669"/>
    <property type="project" value="TreeGrafter"/>
</dbReference>
<organism evidence="14 15">
    <name type="scientific">Pichia sorbitophila (strain ATCC MYA-4447 / BCRC 22081 / CBS 7064 / NBRC 10061 / NRRL Y-12695)</name>
    <name type="common">Hybrid yeast</name>
    <dbReference type="NCBI Taxonomy" id="559304"/>
    <lineage>
        <taxon>Eukaryota</taxon>
        <taxon>Fungi</taxon>
        <taxon>Dikarya</taxon>
        <taxon>Ascomycota</taxon>
        <taxon>Saccharomycotina</taxon>
        <taxon>Pichiomycetes</taxon>
        <taxon>Debaryomycetaceae</taxon>
        <taxon>Millerozyma</taxon>
    </lineage>
</organism>
<feature type="transmembrane region" description="Helical" evidence="13">
    <location>
        <begin position="152"/>
        <end position="173"/>
    </location>
</feature>
<keyword evidence="6" id="KW-0813">Transport</keyword>
<keyword evidence="11 13" id="KW-0472">Membrane</keyword>
<dbReference type="OrthoDB" id="2189463at2759"/>
<evidence type="ECO:0000313" key="15">
    <source>
        <dbReference type="Proteomes" id="UP000005222"/>
    </source>
</evidence>
<keyword evidence="10 13" id="KW-1133">Transmembrane helix</keyword>
<dbReference type="InterPro" id="IPR022057">
    <property type="entry name" value="Chs7"/>
</dbReference>
<keyword evidence="9" id="KW-0653">Protein transport</keyword>
<feature type="transmembrane region" description="Helical" evidence="13">
    <location>
        <begin position="49"/>
        <end position="73"/>
    </location>
</feature>
<feature type="transmembrane region" description="Helical" evidence="13">
    <location>
        <begin position="85"/>
        <end position="102"/>
    </location>
</feature>
<gene>
    <name evidence="14" type="primary">Piso0_001809</name>
    <name evidence="14" type="ORF">GNLVRS01_PISO0F14525g</name>
</gene>
<feature type="transmembrane region" description="Helical" evidence="13">
    <location>
        <begin position="221"/>
        <end position="241"/>
    </location>
</feature>
<reference evidence="14 15" key="1">
    <citation type="journal article" date="2012" name="G3 (Bethesda)">
        <title>Pichia sorbitophila, an interspecies yeast hybrid reveals early steps of genome resolution following polyploidization.</title>
        <authorList>
            <person name="Leh Louis V."/>
            <person name="Despons L."/>
            <person name="Friedrich A."/>
            <person name="Martin T."/>
            <person name="Durrens P."/>
            <person name="Casaregola S."/>
            <person name="Neuveglise C."/>
            <person name="Fairhead C."/>
            <person name="Marck C."/>
            <person name="Cruz J.A."/>
            <person name="Straub M.L."/>
            <person name="Kugler V."/>
            <person name="Sacerdot C."/>
            <person name="Uzunov Z."/>
            <person name="Thierry A."/>
            <person name="Weiss S."/>
            <person name="Bleykasten C."/>
            <person name="De Montigny J."/>
            <person name="Jacques N."/>
            <person name="Jung P."/>
            <person name="Lemaire M."/>
            <person name="Mallet S."/>
            <person name="Morel G."/>
            <person name="Richard G.F."/>
            <person name="Sarkar A."/>
            <person name="Savel G."/>
            <person name="Schacherer J."/>
            <person name="Seret M.L."/>
            <person name="Talla E."/>
            <person name="Samson G."/>
            <person name="Jubin C."/>
            <person name="Poulain J."/>
            <person name="Vacherie B."/>
            <person name="Barbe V."/>
            <person name="Pelletier E."/>
            <person name="Sherman D.J."/>
            <person name="Westhof E."/>
            <person name="Weissenbach J."/>
            <person name="Baret P.V."/>
            <person name="Wincker P."/>
            <person name="Gaillardin C."/>
            <person name="Dujon B."/>
            <person name="Souciet J.L."/>
        </authorList>
    </citation>
    <scope>NUCLEOTIDE SEQUENCE [LARGE SCALE GENOMIC DNA]</scope>
    <source>
        <strain evidence="15">ATCC MYA-4447 / BCRC 22081 / CBS 7064 / NBRC 10061 / NRRL Y-12695</strain>
    </source>
</reference>
<comment type="subcellular location">
    <subcellularLocation>
        <location evidence="2">Endoplasmic reticulum membrane</location>
        <topology evidence="2">Multi-pass membrane protein</topology>
    </subcellularLocation>
</comment>
<evidence type="ECO:0000256" key="5">
    <source>
        <dbReference type="ARBA" id="ARBA00018354"/>
    </source>
</evidence>
<evidence type="ECO:0000256" key="4">
    <source>
        <dbReference type="ARBA" id="ARBA00011864"/>
    </source>
</evidence>
<keyword evidence="15" id="KW-1185">Reference proteome</keyword>
<dbReference type="eggNOG" id="ENOG502QRVH">
    <property type="taxonomic scope" value="Eukaryota"/>
</dbReference>
<dbReference type="AlphaFoldDB" id="G8YLS8"/>
<keyword evidence="7 13" id="KW-0812">Transmembrane</keyword>
<dbReference type="InParanoid" id="G8YLS8"/>
<comment type="subunit">
    <text evidence="4">Interacts with CHS3.</text>
</comment>
<dbReference type="PANTHER" id="PTHR35329:SF2">
    <property type="entry name" value="CHITIN SYNTHASE EXPORT CHAPERONE"/>
    <property type="match status" value="1"/>
</dbReference>
<evidence type="ECO:0000256" key="10">
    <source>
        <dbReference type="ARBA" id="ARBA00022989"/>
    </source>
</evidence>
<evidence type="ECO:0000256" key="9">
    <source>
        <dbReference type="ARBA" id="ARBA00022927"/>
    </source>
</evidence>
<evidence type="ECO:0000256" key="6">
    <source>
        <dbReference type="ARBA" id="ARBA00022448"/>
    </source>
</evidence>
<dbReference type="HOGENOM" id="CLU_050424_1_1_1"/>
<dbReference type="Proteomes" id="UP000005222">
    <property type="component" value="Chromosome F"/>
</dbReference>
<evidence type="ECO:0000256" key="2">
    <source>
        <dbReference type="ARBA" id="ARBA00004477"/>
    </source>
</evidence>
<dbReference type="GO" id="GO:0015031">
    <property type="term" value="P:protein transport"/>
    <property type="evidence" value="ECO:0007669"/>
    <property type="project" value="UniProtKB-KW"/>
</dbReference>
<accession>G8YLS8</accession>
<proteinExistence type="inferred from homology"/>
<dbReference type="GO" id="GO:0071555">
    <property type="term" value="P:cell wall organization"/>
    <property type="evidence" value="ECO:0007669"/>
    <property type="project" value="UniProtKB-KW"/>
</dbReference>
<sequence>MTFGSFDSICNRTALPLCSVVGSVNQTSYFNRGIVPECYARSVELANTMIFQIGTAFVHFGSLIIMLIIIYNVRAKYTAIGRTEMLFFYYIVIGLIISSLVVDCGVSPPSSTSYAYFVAVQLGFAGSVCISILYNGLLCFQFWEDGTRTSMWTVRLLSACWFFINFIVSLVTFKSWNTSLDGRHTEALFVISYVINAIFIAAYLFSQLILVIFALRSFWSFGAIALGTFFFVAGQLITYQFSEKICEGASHYIDGLFFGSACNTFALMMVYKYWDMITEDDLEFSVANVEHGVAAFGVDDEKRASTIFN</sequence>
<protein>
    <recommendedName>
        <fullName evidence="5">Chitin synthase export chaperone</fullName>
    </recommendedName>
</protein>
<dbReference type="EMBL" id="FO082054">
    <property type="protein sequence ID" value="CCE89012.1"/>
    <property type="molecule type" value="Genomic_DNA"/>
</dbReference>
<dbReference type="Pfam" id="PF12271">
    <property type="entry name" value="Chs7"/>
    <property type="match status" value="1"/>
</dbReference>
<keyword evidence="8" id="KW-0256">Endoplasmic reticulum</keyword>
<dbReference type="GO" id="GO:0005789">
    <property type="term" value="C:endoplasmic reticulum membrane"/>
    <property type="evidence" value="ECO:0007669"/>
    <property type="project" value="UniProtKB-SubCell"/>
</dbReference>
<dbReference type="STRING" id="559304.G8YLS8"/>
<evidence type="ECO:0000256" key="8">
    <source>
        <dbReference type="ARBA" id="ARBA00022824"/>
    </source>
</evidence>
<keyword evidence="12" id="KW-0961">Cell wall biogenesis/degradation</keyword>